<evidence type="ECO:0008006" key="6">
    <source>
        <dbReference type="Google" id="ProtNLM"/>
    </source>
</evidence>
<feature type="region of interest" description="Disordered" evidence="2">
    <location>
        <begin position="31"/>
        <end position="59"/>
    </location>
</feature>
<feature type="compositionally biased region" description="Polar residues" evidence="2">
    <location>
        <begin position="46"/>
        <end position="59"/>
    </location>
</feature>
<dbReference type="Proteomes" id="UP000677228">
    <property type="component" value="Unassembled WGS sequence"/>
</dbReference>
<dbReference type="InterPro" id="IPR003409">
    <property type="entry name" value="MORN"/>
</dbReference>
<evidence type="ECO:0000313" key="5">
    <source>
        <dbReference type="Proteomes" id="UP000677228"/>
    </source>
</evidence>
<keyword evidence="1" id="KW-0677">Repeat</keyword>
<dbReference type="AlphaFoldDB" id="A0A8S2FRQ0"/>
<dbReference type="SUPFAM" id="SSF82185">
    <property type="entry name" value="Histone H3 K4-specific methyltransferase SET7/9 N-terminal domain"/>
    <property type="match status" value="1"/>
</dbReference>
<gene>
    <name evidence="3" type="ORF">OVA965_LOCUS38609</name>
    <name evidence="4" type="ORF">TMI583_LOCUS39808</name>
</gene>
<dbReference type="Gene3D" id="2.20.110.10">
    <property type="entry name" value="Histone H3 K4-specific methyltransferase SET7/9 N-terminal domain"/>
    <property type="match status" value="4"/>
</dbReference>
<dbReference type="Pfam" id="PF02493">
    <property type="entry name" value="MORN"/>
    <property type="match status" value="8"/>
</dbReference>
<protein>
    <recommendedName>
        <fullName evidence="6">MORN repeat protein</fullName>
    </recommendedName>
</protein>
<organism evidence="3 5">
    <name type="scientific">Didymodactylos carnosus</name>
    <dbReference type="NCBI Taxonomy" id="1234261"/>
    <lineage>
        <taxon>Eukaryota</taxon>
        <taxon>Metazoa</taxon>
        <taxon>Spiralia</taxon>
        <taxon>Gnathifera</taxon>
        <taxon>Rotifera</taxon>
        <taxon>Eurotatoria</taxon>
        <taxon>Bdelloidea</taxon>
        <taxon>Philodinida</taxon>
        <taxon>Philodinidae</taxon>
        <taxon>Didymodactylos</taxon>
    </lineage>
</organism>
<dbReference type="Proteomes" id="UP000682733">
    <property type="component" value="Unassembled WGS sequence"/>
</dbReference>
<comment type="caution">
    <text evidence="3">The sequence shown here is derived from an EMBL/GenBank/DDBJ whole genome shotgun (WGS) entry which is preliminary data.</text>
</comment>
<evidence type="ECO:0000256" key="2">
    <source>
        <dbReference type="SAM" id="MobiDB-lite"/>
    </source>
</evidence>
<dbReference type="PANTHER" id="PTHR23084">
    <property type="entry name" value="PHOSPHATIDYLINOSITOL-4-PHOSPHATE 5-KINASE RELATED"/>
    <property type="match status" value="1"/>
</dbReference>
<evidence type="ECO:0000313" key="3">
    <source>
        <dbReference type="EMBL" id="CAF1537867.1"/>
    </source>
</evidence>
<accession>A0A8S2FRQ0</accession>
<dbReference type="EMBL" id="CAJOBA010060689">
    <property type="protein sequence ID" value="CAF4325705.1"/>
    <property type="molecule type" value="Genomic_DNA"/>
</dbReference>
<sequence>SNVTWTGHCELMNNFDQLTCIASYADRCPPPQTPATTGTTKRMRASKTTLNETEVATKSTDGPIVSTSLHTTTIGTTVVNLSTLLTIPKYSLPPHKRQGAIFDIERQSKYTGEVNARNEPDGKGEYTWSGAKFEGEFRNGKFNGRGKLVYRGGDVYVGQWKDDKRHGVGKMNWTDGRLYEGGWINNAEEGYGVKKWKRGSRYEGAWVNGKRIGEGVYTDADGDRYEGTWVGDKKEGNGIFTSPGKGRYEGEFKNGTFHGRGTRQNVEGDMYEGQWKYGQRDGVGTRTWSNGDR</sequence>
<dbReference type="SMART" id="SM00698">
    <property type="entry name" value="MORN"/>
    <property type="match status" value="8"/>
</dbReference>
<evidence type="ECO:0000256" key="1">
    <source>
        <dbReference type="ARBA" id="ARBA00022737"/>
    </source>
</evidence>
<dbReference type="FunFam" id="2.20.110.10:FF:000002">
    <property type="entry name" value="Phosphatidylinositol 4-phosphate 5-kinase 8"/>
    <property type="match status" value="1"/>
</dbReference>
<dbReference type="PANTHER" id="PTHR23084:SF263">
    <property type="entry name" value="MORN REPEAT-CONTAINING PROTEIN 1"/>
    <property type="match status" value="1"/>
</dbReference>
<proteinExistence type="predicted"/>
<dbReference type="EMBL" id="CAJNOK010038392">
    <property type="protein sequence ID" value="CAF1537867.1"/>
    <property type="molecule type" value="Genomic_DNA"/>
</dbReference>
<evidence type="ECO:0000313" key="4">
    <source>
        <dbReference type="EMBL" id="CAF4325705.1"/>
    </source>
</evidence>
<reference evidence="3" key="1">
    <citation type="submission" date="2021-02" db="EMBL/GenBank/DDBJ databases">
        <authorList>
            <person name="Nowell W R."/>
        </authorList>
    </citation>
    <scope>NUCLEOTIDE SEQUENCE</scope>
</reference>
<name>A0A8S2FRQ0_9BILA</name>
<feature type="non-terminal residue" evidence="3">
    <location>
        <position position="1"/>
    </location>
</feature>